<evidence type="ECO:0000313" key="2">
    <source>
        <dbReference type="EMBL" id="QGY38704.1"/>
    </source>
</evidence>
<dbReference type="CDD" id="cd02947">
    <property type="entry name" value="TRX_family"/>
    <property type="match status" value="1"/>
</dbReference>
<dbReference type="GO" id="GO:0015035">
    <property type="term" value="F:protein-disulfide reductase activity"/>
    <property type="evidence" value="ECO:0007669"/>
    <property type="project" value="TreeGrafter"/>
</dbReference>
<reference evidence="2 3" key="1">
    <citation type="submission" date="2019-11" db="EMBL/GenBank/DDBJ databases">
        <authorList>
            <person name="Zheng R.K."/>
            <person name="Sun C.M."/>
        </authorList>
    </citation>
    <scope>NUCLEOTIDE SEQUENCE [LARGE SCALE GENOMIC DNA]</scope>
    <source>
        <strain evidence="2 3">SRB007</strain>
    </source>
</reference>
<dbReference type="Pfam" id="PF00085">
    <property type="entry name" value="Thioredoxin"/>
    <property type="match status" value="1"/>
</dbReference>
<name>A0A6I6JLZ4_9BACT</name>
<dbReference type="KEGG" id="psel:GM415_00625"/>
<proteinExistence type="predicted"/>
<dbReference type="RefSeq" id="WP_158945765.1">
    <property type="nucleotide sequence ID" value="NZ_CP046400.1"/>
</dbReference>
<dbReference type="EMBL" id="CP046400">
    <property type="protein sequence ID" value="QGY38704.1"/>
    <property type="molecule type" value="Genomic_DNA"/>
</dbReference>
<sequence>MTEGSRVRTLEPQAFDIELQSGQGPCLVAFLKRNDRYRDQMKILEEASAAYGGVFRFYLFDADYLDTALERFKVKGTPTFLLFREGREVSRLIGESDRETLGEFIESALEMG</sequence>
<dbReference type="Gene3D" id="3.40.30.10">
    <property type="entry name" value="Glutaredoxin"/>
    <property type="match status" value="1"/>
</dbReference>
<evidence type="ECO:0000259" key="1">
    <source>
        <dbReference type="Pfam" id="PF00085"/>
    </source>
</evidence>
<organism evidence="2 3">
    <name type="scientific">Pseudodesulfovibrio cashew</name>
    <dbReference type="NCBI Taxonomy" id="2678688"/>
    <lineage>
        <taxon>Bacteria</taxon>
        <taxon>Pseudomonadati</taxon>
        <taxon>Thermodesulfobacteriota</taxon>
        <taxon>Desulfovibrionia</taxon>
        <taxon>Desulfovibrionales</taxon>
        <taxon>Desulfovibrionaceae</taxon>
    </lineage>
</organism>
<dbReference type="InterPro" id="IPR036249">
    <property type="entry name" value="Thioredoxin-like_sf"/>
</dbReference>
<accession>A0A6I6JLZ4</accession>
<feature type="domain" description="Thioredoxin" evidence="1">
    <location>
        <begin position="8"/>
        <end position="106"/>
    </location>
</feature>
<protein>
    <submittedName>
        <fullName evidence="2">Thioredoxin</fullName>
    </submittedName>
</protein>
<gene>
    <name evidence="2" type="ORF">GM415_00625</name>
</gene>
<keyword evidence="3" id="KW-1185">Reference proteome</keyword>
<dbReference type="InterPro" id="IPR013766">
    <property type="entry name" value="Thioredoxin_domain"/>
</dbReference>
<dbReference type="SUPFAM" id="SSF52833">
    <property type="entry name" value="Thioredoxin-like"/>
    <property type="match status" value="1"/>
</dbReference>
<dbReference type="AlphaFoldDB" id="A0A6I6JLZ4"/>
<dbReference type="PANTHER" id="PTHR45663">
    <property type="entry name" value="GEO12009P1"/>
    <property type="match status" value="1"/>
</dbReference>
<dbReference type="GO" id="GO:0005737">
    <property type="term" value="C:cytoplasm"/>
    <property type="evidence" value="ECO:0007669"/>
    <property type="project" value="TreeGrafter"/>
</dbReference>
<dbReference type="Proteomes" id="UP000428328">
    <property type="component" value="Chromosome"/>
</dbReference>
<evidence type="ECO:0000313" key="3">
    <source>
        <dbReference type="Proteomes" id="UP000428328"/>
    </source>
</evidence>
<dbReference type="PANTHER" id="PTHR45663:SF11">
    <property type="entry name" value="GEO12009P1"/>
    <property type="match status" value="1"/>
</dbReference>